<dbReference type="Gene3D" id="3.30.730.10">
    <property type="entry name" value="AP2/ERF domain"/>
    <property type="match status" value="1"/>
</dbReference>
<feature type="region of interest" description="Disordered" evidence="6">
    <location>
        <begin position="161"/>
        <end position="189"/>
    </location>
</feature>
<evidence type="ECO:0000256" key="6">
    <source>
        <dbReference type="SAM" id="MobiDB-lite"/>
    </source>
</evidence>
<dbReference type="InterPro" id="IPR001471">
    <property type="entry name" value="AP2/ERF_dom"/>
</dbReference>
<reference evidence="8" key="1">
    <citation type="submission" date="2015-04" db="UniProtKB">
        <authorList>
            <consortium name="EnsemblPlants"/>
        </authorList>
    </citation>
    <scope>IDENTIFICATION</scope>
</reference>
<evidence type="ECO:0000256" key="4">
    <source>
        <dbReference type="ARBA" id="ARBA00023163"/>
    </source>
</evidence>
<reference evidence="8" key="2">
    <citation type="submission" date="2018-05" db="EMBL/GenBank/DDBJ databases">
        <title>OmerRS3 (Oryza meridionalis Reference Sequence Version 3).</title>
        <authorList>
            <person name="Zhang J."/>
            <person name="Kudrna D."/>
            <person name="Lee S."/>
            <person name="Talag J."/>
            <person name="Welchert J."/>
            <person name="Wing R.A."/>
        </authorList>
    </citation>
    <scope>NUCLEOTIDE SEQUENCE [LARGE SCALE GENOMIC DNA]</scope>
    <source>
        <strain evidence="8">cv. OR44</strain>
    </source>
</reference>
<keyword evidence="9" id="KW-1185">Reference proteome</keyword>
<evidence type="ECO:0000313" key="8">
    <source>
        <dbReference type="EnsemblPlants" id="OMERI03G05910.1"/>
    </source>
</evidence>
<dbReference type="SUPFAM" id="SSF54171">
    <property type="entry name" value="DNA-binding domain"/>
    <property type="match status" value="1"/>
</dbReference>
<dbReference type="EnsemblPlants" id="OMERI03G05910.1">
    <property type="protein sequence ID" value="OMERI03G05910.1"/>
    <property type="gene ID" value="OMERI03G05910"/>
</dbReference>
<dbReference type="PANTHER" id="PTHR31194:SF189">
    <property type="entry name" value="AP2_ERF DOMAIN-CONTAINING PROTEIN"/>
    <property type="match status" value="1"/>
</dbReference>
<keyword evidence="2" id="KW-0805">Transcription regulation</keyword>
<evidence type="ECO:0000259" key="7">
    <source>
        <dbReference type="PROSITE" id="PS51032"/>
    </source>
</evidence>
<dbReference type="SMART" id="SM00380">
    <property type="entry name" value="AP2"/>
    <property type="match status" value="1"/>
</dbReference>
<dbReference type="GO" id="GO:0003677">
    <property type="term" value="F:DNA binding"/>
    <property type="evidence" value="ECO:0007669"/>
    <property type="project" value="UniProtKB-KW"/>
</dbReference>
<comment type="subcellular location">
    <subcellularLocation>
        <location evidence="1">Nucleus</location>
    </subcellularLocation>
</comment>
<keyword evidence="3" id="KW-0238">DNA-binding</keyword>
<dbReference type="STRING" id="40149.A0A0E0CW94"/>
<protein>
    <recommendedName>
        <fullName evidence="7">AP2/ERF domain-containing protein</fullName>
    </recommendedName>
</protein>
<keyword evidence="5" id="KW-0539">Nucleus</keyword>
<name>A0A0E0CW94_9ORYZ</name>
<dbReference type="InterPro" id="IPR036955">
    <property type="entry name" value="AP2/ERF_dom_sf"/>
</dbReference>
<dbReference type="HOGENOM" id="CLU_054468_1_0_1"/>
<accession>A0A0E0CW94</accession>
<proteinExistence type="predicted"/>
<evidence type="ECO:0000313" key="9">
    <source>
        <dbReference type="Proteomes" id="UP000008021"/>
    </source>
</evidence>
<feature type="domain" description="AP2/ERF" evidence="7">
    <location>
        <begin position="51"/>
        <end position="118"/>
    </location>
</feature>
<evidence type="ECO:0000256" key="2">
    <source>
        <dbReference type="ARBA" id="ARBA00023015"/>
    </source>
</evidence>
<dbReference type="PROSITE" id="PS51032">
    <property type="entry name" value="AP2_ERF"/>
    <property type="match status" value="1"/>
</dbReference>
<evidence type="ECO:0000256" key="5">
    <source>
        <dbReference type="ARBA" id="ARBA00023242"/>
    </source>
</evidence>
<evidence type="ECO:0000256" key="3">
    <source>
        <dbReference type="ARBA" id="ARBA00023125"/>
    </source>
</evidence>
<dbReference type="GO" id="GO:0003700">
    <property type="term" value="F:DNA-binding transcription factor activity"/>
    <property type="evidence" value="ECO:0007669"/>
    <property type="project" value="InterPro"/>
</dbReference>
<feature type="region of interest" description="Disordered" evidence="6">
    <location>
        <begin position="18"/>
        <end position="41"/>
    </location>
</feature>
<dbReference type="AlphaFoldDB" id="A0A0E0CW94"/>
<organism evidence="8">
    <name type="scientific">Oryza meridionalis</name>
    <dbReference type="NCBI Taxonomy" id="40149"/>
    <lineage>
        <taxon>Eukaryota</taxon>
        <taxon>Viridiplantae</taxon>
        <taxon>Streptophyta</taxon>
        <taxon>Embryophyta</taxon>
        <taxon>Tracheophyta</taxon>
        <taxon>Spermatophyta</taxon>
        <taxon>Magnoliopsida</taxon>
        <taxon>Liliopsida</taxon>
        <taxon>Poales</taxon>
        <taxon>Poaceae</taxon>
        <taxon>BOP clade</taxon>
        <taxon>Oryzoideae</taxon>
        <taxon>Oryzeae</taxon>
        <taxon>Oryzinae</taxon>
        <taxon>Oryza</taxon>
    </lineage>
</organism>
<feature type="region of interest" description="Disordered" evidence="6">
    <location>
        <begin position="115"/>
        <end position="143"/>
    </location>
</feature>
<feature type="compositionally biased region" description="Low complexity" evidence="6">
    <location>
        <begin position="118"/>
        <end position="128"/>
    </location>
</feature>
<dbReference type="GO" id="GO:0005634">
    <property type="term" value="C:nucleus"/>
    <property type="evidence" value="ECO:0007669"/>
    <property type="project" value="UniProtKB-SubCell"/>
</dbReference>
<dbReference type="PANTHER" id="PTHR31194">
    <property type="entry name" value="SHN SHINE , DNA BINDING / TRANSCRIPTION FACTOR"/>
    <property type="match status" value="1"/>
</dbReference>
<dbReference type="InterPro" id="IPR016177">
    <property type="entry name" value="DNA-bd_dom_sf"/>
</dbReference>
<sequence>MCGGAILANIIPATPPRRATAAHAWPGGEGEKRRKVGGGGGCDDDFEAAFERFGREDSEMEEEEVVVGKEAAWAAEIRDPVEGVRVWLGTFATAEAAAHAYDAAARDLRGATAKLNFPSSSSTAAATPRPRKLRPTTATATPKATTPNVVVVVNLVDEEAEASESSDASGSALPDFSWQGMSASSDDGAEQQAILDAAELIGTAGGAKKRPRSEPHVTSDDEVLIPASFDSDNNNTAAAGLLPLDDPFLFGDLNGGAFASLMDGLFAAGEVTNVAGESVGLWSFGDDYLNASYY</sequence>
<dbReference type="Gramene" id="OMERI03G05910.1">
    <property type="protein sequence ID" value="OMERI03G05910.1"/>
    <property type="gene ID" value="OMERI03G05910"/>
</dbReference>
<dbReference type="Proteomes" id="UP000008021">
    <property type="component" value="Chromosome 3"/>
</dbReference>
<keyword evidence="4" id="KW-0804">Transcription</keyword>
<dbReference type="InterPro" id="IPR050913">
    <property type="entry name" value="AP2/ERF_ERF"/>
</dbReference>
<evidence type="ECO:0000256" key="1">
    <source>
        <dbReference type="ARBA" id="ARBA00004123"/>
    </source>
</evidence>